<sequence length="69" mass="7348">MQRRRLDGTAARRRASAEQRAQQGPRLGGAWRAWRVRDGHGADRSGTSGAFSSASARASGPEAVGGEQR</sequence>
<dbReference type="Proteomes" id="UP000007881">
    <property type="component" value="Chromosome"/>
</dbReference>
<feature type="region of interest" description="Disordered" evidence="1">
    <location>
        <begin position="1"/>
        <end position="69"/>
    </location>
</feature>
<evidence type="ECO:0000313" key="2">
    <source>
        <dbReference type="EMBL" id="BAM04016.1"/>
    </source>
</evidence>
<feature type="compositionally biased region" description="Low complexity" evidence="1">
    <location>
        <begin position="45"/>
        <end position="60"/>
    </location>
</feature>
<organism evidence="2 3">
    <name type="scientific">Phycisphaera mikurensis (strain NBRC 102666 / KCTC 22515 / FYK2301M01)</name>
    <dbReference type="NCBI Taxonomy" id="1142394"/>
    <lineage>
        <taxon>Bacteria</taxon>
        <taxon>Pseudomonadati</taxon>
        <taxon>Planctomycetota</taxon>
        <taxon>Phycisphaerae</taxon>
        <taxon>Phycisphaerales</taxon>
        <taxon>Phycisphaeraceae</taxon>
        <taxon>Phycisphaera</taxon>
    </lineage>
</organism>
<evidence type="ECO:0000256" key="1">
    <source>
        <dbReference type="SAM" id="MobiDB-lite"/>
    </source>
</evidence>
<reference evidence="2 3" key="1">
    <citation type="submission" date="2012-02" db="EMBL/GenBank/DDBJ databases">
        <title>Complete genome sequence of Phycisphaera mikurensis NBRC 102666.</title>
        <authorList>
            <person name="Ankai A."/>
            <person name="Hosoyama A."/>
            <person name="Terui Y."/>
            <person name="Sekine M."/>
            <person name="Fukai R."/>
            <person name="Kato Y."/>
            <person name="Nakamura S."/>
            <person name="Yamada-Narita S."/>
            <person name="Kawakoshi A."/>
            <person name="Fukunaga Y."/>
            <person name="Yamazaki S."/>
            <person name="Fujita N."/>
        </authorList>
    </citation>
    <scope>NUCLEOTIDE SEQUENCE [LARGE SCALE GENOMIC DNA]</scope>
    <source>
        <strain evidence="3">NBRC 102666 / KCTC 22515 / FYK2301M01</strain>
    </source>
</reference>
<protein>
    <submittedName>
        <fullName evidence="2">Uncharacterized protein</fullName>
    </submittedName>
</protein>
<proteinExistence type="predicted"/>
<dbReference type="AlphaFoldDB" id="I0IFH8"/>
<gene>
    <name evidence="2" type="ordered locus">PSMK_18570</name>
</gene>
<evidence type="ECO:0000313" key="3">
    <source>
        <dbReference type="Proteomes" id="UP000007881"/>
    </source>
</evidence>
<keyword evidence="3" id="KW-1185">Reference proteome</keyword>
<name>I0IFH8_PHYMF</name>
<dbReference type="EMBL" id="AP012338">
    <property type="protein sequence ID" value="BAM04016.1"/>
    <property type="molecule type" value="Genomic_DNA"/>
</dbReference>
<dbReference type="HOGENOM" id="CLU_2772330_0_0_0"/>
<accession>I0IFH8</accession>
<dbReference type="KEGG" id="phm:PSMK_18570"/>
<dbReference type="STRING" id="1142394.PSMK_18570"/>